<comment type="caution">
    <text evidence="11">Lacks conserved residue(s) required for the propagation of feature annotation.</text>
</comment>
<gene>
    <name evidence="13" type="ORF">PAHAL_6G194700</name>
</gene>
<dbReference type="PANTHER" id="PTHR14159">
    <property type="entry name" value="ATAXIN-3-RELATED"/>
    <property type="match status" value="1"/>
</dbReference>
<evidence type="ECO:0000313" key="13">
    <source>
        <dbReference type="EMBL" id="PAN35257.1"/>
    </source>
</evidence>
<dbReference type="Pfam" id="PF02099">
    <property type="entry name" value="Josephin"/>
    <property type="match status" value="1"/>
</dbReference>
<keyword evidence="6" id="KW-0378">Hydrolase</keyword>
<dbReference type="EC" id="3.4.19.12" evidence="3"/>
<evidence type="ECO:0000256" key="5">
    <source>
        <dbReference type="ARBA" id="ARBA00022786"/>
    </source>
</evidence>
<dbReference type="PROSITE" id="PS50957">
    <property type="entry name" value="JOSEPHIN"/>
    <property type="match status" value="1"/>
</dbReference>
<evidence type="ECO:0000256" key="10">
    <source>
        <dbReference type="ARBA" id="ARBA00023242"/>
    </source>
</evidence>
<dbReference type="GO" id="GO:0006508">
    <property type="term" value="P:proteolysis"/>
    <property type="evidence" value="ECO:0007669"/>
    <property type="project" value="UniProtKB-KW"/>
</dbReference>
<keyword evidence="4" id="KW-0645">Protease</keyword>
<accession>A0A2S3I344</accession>
<evidence type="ECO:0000256" key="1">
    <source>
        <dbReference type="ARBA" id="ARBA00000707"/>
    </source>
</evidence>
<keyword evidence="5" id="KW-0833">Ubl conjugation pathway</keyword>
<dbReference type="EMBL" id="CM008051">
    <property type="protein sequence ID" value="PAN35257.1"/>
    <property type="molecule type" value="Genomic_DNA"/>
</dbReference>
<evidence type="ECO:0000256" key="4">
    <source>
        <dbReference type="ARBA" id="ARBA00022670"/>
    </source>
</evidence>
<dbReference type="PANTHER" id="PTHR14159:SF0">
    <property type="entry name" value="ATAXIN-3-RELATED"/>
    <property type="match status" value="1"/>
</dbReference>
<comment type="subcellular location">
    <subcellularLocation>
        <location evidence="2">Nucleus</location>
    </subcellularLocation>
</comment>
<evidence type="ECO:0000256" key="9">
    <source>
        <dbReference type="ARBA" id="ARBA00023163"/>
    </source>
</evidence>
<evidence type="ECO:0000256" key="3">
    <source>
        <dbReference type="ARBA" id="ARBA00012759"/>
    </source>
</evidence>
<reference evidence="13" key="1">
    <citation type="submission" date="2018-04" db="EMBL/GenBank/DDBJ databases">
        <title>WGS assembly of Panicum hallii.</title>
        <authorList>
            <person name="Lovell J."/>
            <person name="Jenkins J."/>
            <person name="Lowry D."/>
            <person name="Mamidi S."/>
            <person name="Sreedasyam A."/>
            <person name="Weng X."/>
            <person name="Barry K."/>
            <person name="Bonette J."/>
            <person name="Campitelli B."/>
            <person name="Daum C."/>
            <person name="Gordon S."/>
            <person name="Gould B."/>
            <person name="Lipzen A."/>
            <person name="Macqueen A."/>
            <person name="Palacio-Mejia J."/>
            <person name="Plott C."/>
            <person name="Shakirov E."/>
            <person name="Shu S."/>
            <person name="Yoshinaga Y."/>
            <person name="Zane M."/>
            <person name="Rokhsar D."/>
            <person name="Grimwood J."/>
            <person name="Schmutz J."/>
            <person name="Juenger T."/>
        </authorList>
    </citation>
    <scope>NUCLEOTIDE SEQUENCE [LARGE SCALE GENOMIC DNA]</scope>
    <source>
        <strain evidence="13">FIL2</strain>
    </source>
</reference>
<protein>
    <recommendedName>
        <fullName evidence="3">ubiquitinyl hydrolase 1</fullName>
        <ecNumber evidence="3">3.4.19.12</ecNumber>
    </recommendedName>
</protein>
<evidence type="ECO:0000256" key="6">
    <source>
        <dbReference type="ARBA" id="ARBA00022801"/>
    </source>
</evidence>
<evidence type="ECO:0000256" key="8">
    <source>
        <dbReference type="ARBA" id="ARBA00023015"/>
    </source>
</evidence>
<dbReference type="InterPro" id="IPR006155">
    <property type="entry name" value="Josephin"/>
</dbReference>
<dbReference type="AlphaFoldDB" id="A0A2S3I344"/>
<evidence type="ECO:0000256" key="7">
    <source>
        <dbReference type="ARBA" id="ARBA00022807"/>
    </source>
</evidence>
<evidence type="ECO:0000256" key="2">
    <source>
        <dbReference type="ARBA" id="ARBA00004123"/>
    </source>
</evidence>
<organism evidence="13">
    <name type="scientific">Panicum hallii</name>
    <dbReference type="NCBI Taxonomy" id="206008"/>
    <lineage>
        <taxon>Eukaryota</taxon>
        <taxon>Viridiplantae</taxon>
        <taxon>Streptophyta</taxon>
        <taxon>Embryophyta</taxon>
        <taxon>Tracheophyta</taxon>
        <taxon>Spermatophyta</taxon>
        <taxon>Magnoliopsida</taxon>
        <taxon>Liliopsida</taxon>
        <taxon>Poales</taxon>
        <taxon>Poaceae</taxon>
        <taxon>PACMAD clade</taxon>
        <taxon>Panicoideae</taxon>
        <taxon>Panicodae</taxon>
        <taxon>Paniceae</taxon>
        <taxon>Panicinae</taxon>
        <taxon>Panicum</taxon>
        <taxon>Panicum sect. Panicum</taxon>
    </lineage>
</organism>
<dbReference type="InterPro" id="IPR033865">
    <property type="entry name" value="Ataxin-3"/>
</dbReference>
<dbReference type="GO" id="GO:0004843">
    <property type="term" value="F:cysteine-type deubiquitinase activity"/>
    <property type="evidence" value="ECO:0007669"/>
    <property type="project" value="UniProtKB-EC"/>
</dbReference>
<sequence length="158" mass="16955">MGRFCVIDGESTRLPVGRIRKFRGPWNSGNGIGIFGIVPEGRRTRSRGGEATVAAPEEGSRGRFRSGAMDAAASNGGLLYHGVQEGKLCVVHCINTALQGPYFFEFDLAALACDLDQRECLVMLESSQSPARPTLPVGTSTMSPSEAISAFRSVQEFQ</sequence>
<name>A0A2S3I344_9POAL</name>
<dbReference type="GO" id="GO:0016579">
    <property type="term" value="P:protein deubiquitination"/>
    <property type="evidence" value="ECO:0007669"/>
    <property type="project" value="InterPro"/>
</dbReference>
<comment type="catalytic activity">
    <reaction evidence="1">
        <text>Thiol-dependent hydrolysis of ester, thioester, amide, peptide and isopeptide bonds formed by the C-terminal Gly of ubiquitin (a 76-residue protein attached to proteins as an intracellular targeting signal).</text>
        <dbReference type="EC" id="3.4.19.12"/>
    </reaction>
</comment>
<evidence type="ECO:0000256" key="11">
    <source>
        <dbReference type="PROSITE-ProRule" id="PRU00331"/>
    </source>
</evidence>
<dbReference type="Gramene" id="PAN35257">
    <property type="protein sequence ID" value="PAN35257"/>
    <property type="gene ID" value="PAHAL_6G194700"/>
</dbReference>
<keyword evidence="10" id="KW-0539">Nucleus</keyword>
<keyword evidence="9" id="KW-0804">Transcription</keyword>
<proteinExistence type="predicted"/>
<dbReference type="Proteomes" id="UP000243499">
    <property type="component" value="Chromosome 6"/>
</dbReference>
<keyword evidence="8" id="KW-0805">Transcription regulation</keyword>
<feature type="domain" description="Josephin" evidence="12">
    <location>
        <begin position="76"/>
        <end position="158"/>
    </location>
</feature>
<dbReference type="GO" id="GO:0005634">
    <property type="term" value="C:nucleus"/>
    <property type="evidence" value="ECO:0007669"/>
    <property type="project" value="UniProtKB-SubCell"/>
</dbReference>
<evidence type="ECO:0000259" key="12">
    <source>
        <dbReference type="PROSITE" id="PS50957"/>
    </source>
</evidence>
<keyword evidence="7" id="KW-0788">Thiol protease</keyword>